<feature type="transmembrane region" description="Helical" evidence="5">
    <location>
        <begin position="106"/>
        <end position="131"/>
    </location>
</feature>
<protein>
    <submittedName>
        <fullName evidence="6">DUF4870 domain-containing protein</fullName>
    </submittedName>
</protein>
<comment type="caution">
    <text evidence="6">The sequence shown here is derived from an EMBL/GenBank/DDBJ whole genome shotgun (WGS) entry which is preliminary data.</text>
</comment>
<feature type="transmembrane region" description="Helical" evidence="5">
    <location>
        <begin position="59"/>
        <end position="79"/>
    </location>
</feature>
<feature type="transmembrane region" description="Helical" evidence="5">
    <location>
        <begin position="20"/>
        <end position="38"/>
    </location>
</feature>
<keyword evidence="3 5" id="KW-1133">Transmembrane helix</keyword>
<comment type="subcellular location">
    <subcellularLocation>
        <location evidence="1">Membrane</location>
        <topology evidence="1">Multi-pass membrane protein</topology>
    </subcellularLocation>
</comment>
<keyword evidence="4 5" id="KW-0472">Membrane</keyword>
<sequence>MEATNNKNTATLLHLSALSQYIFPFGNFIFPILIWSATKENSEYLNEQGKKVINFQLSLFVYSIVLALIAIPILLITFLKNISINDFSNHNNFPFKNINIEDMNGIAVFGILAVVLFFALKVVEFFLIILASVKASNGIGYNYPITISFLK</sequence>
<keyword evidence="7" id="KW-1185">Reference proteome</keyword>
<evidence type="ECO:0000256" key="1">
    <source>
        <dbReference type="ARBA" id="ARBA00004141"/>
    </source>
</evidence>
<evidence type="ECO:0000256" key="3">
    <source>
        <dbReference type="ARBA" id="ARBA00022989"/>
    </source>
</evidence>
<proteinExistence type="predicted"/>
<dbReference type="Pfam" id="PF09685">
    <property type="entry name" value="MamF_MmsF"/>
    <property type="match status" value="1"/>
</dbReference>
<evidence type="ECO:0000256" key="5">
    <source>
        <dbReference type="SAM" id="Phobius"/>
    </source>
</evidence>
<accession>A0ABW3IXW0</accession>
<keyword evidence="2 5" id="KW-0812">Transmembrane</keyword>
<evidence type="ECO:0000256" key="4">
    <source>
        <dbReference type="ARBA" id="ARBA00023136"/>
    </source>
</evidence>
<dbReference type="RefSeq" id="WP_379755380.1">
    <property type="nucleotide sequence ID" value="NZ_JBHSYB010000020.1"/>
</dbReference>
<organism evidence="6 7">
    <name type="scientific">Flavobacterium myungsuense</name>
    <dbReference type="NCBI Taxonomy" id="651823"/>
    <lineage>
        <taxon>Bacteria</taxon>
        <taxon>Pseudomonadati</taxon>
        <taxon>Bacteroidota</taxon>
        <taxon>Flavobacteriia</taxon>
        <taxon>Flavobacteriales</taxon>
        <taxon>Flavobacteriaceae</taxon>
        <taxon>Flavobacterium</taxon>
    </lineage>
</organism>
<evidence type="ECO:0000313" key="6">
    <source>
        <dbReference type="EMBL" id="MFD0983033.1"/>
    </source>
</evidence>
<evidence type="ECO:0000256" key="2">
    <source>
        <dbReference type="ARBA" id="ARBA00022692"/>
    </source>
</evidence>
<name>A0ABW3IXW0_9FLAO</name>
<gene>
    <name evidence="6" type="ORF">ACFQ0S_00955</name>
</gene>
<dbReference type="Proteomes" id="UP001597051">
    <property type="component" value="Unassembled WGS sequence"/>
</dbReference>
<dbReference type="EMBL" id="JBHTIZ010000005">
    <property type="protein sequence ID" value="MFD0983033.1"/>
    <property type="molecule type" value="Genomic_DNA"/>
</dbReference>
<dbReference type="InterPro" id="IPR019109">
    <property type="entry name" value="MamF_MmsF"/>
</dbReference>
<evidence type="ECO:0000313" key="7">
    <source>
        <dbReference type="Proteomes" id="UP001597051"/>
    </source>
</evidence>
<reference evidence="7" key="1">
    <citation type="journal article" date="2019" name="Int. J. Syst. Evol. Microbiol.">
        <title>The Global Catalogue of Microorganisms (GCM) 10K type strain sequencing project: providing services to taxonomists for standard genome sequencing and annotation.</title>
        <authorList>
            <consortium name="The Broad Institute Genomics Platform"/>
            <consortium name="The Broad Institute Genome Sequencing Center for Infectious Disease"/>
            <person name="Wu L."/>
            <person name="Ma J."/>
        </authorList>
    </citation>
    <scope>NUCLEOTIDE SEQUENCE [LARGE SCALE GENOMIC DNA]</scope>
    <source>
        <strain evidence="7">CECT 7649</strain>
    </source>
</reference>